<reference evidence="6" key="2">
    <citation type="submission" date="2020-09" db="EMBL/GenBank/DDBJ databases">
        <authorList>
            <person name="Sun Q."/>
            <person name="Zhou Y."/>
        </authorList>
    </citation>
    <scope>NUCLEOTIDE SEQUENCE</scope>
    <source>
        <strain evidence="6">CGMCC 4.7308</strain>
    </source>
</reference>
<evidence type="ECO:0000259" key="5">
    <source>
        <dbReference type="PROSITE" id="PS50035"/>
    </source>
</evidence>
<protein>
    <submittedName>
        <fullName evidence="6">Phospholipase</fullName>
    </submittedName>
</protein>
<dbReference type="CDD" id="cd09105">
    <property type="entry name" value="PLDc_vPLD1_2_like_2"/>
    <property type="match status" value="1"/>
</dbReference>
<accession>A0A917TDQ9</accession>
<comment type="caution">
    <text evidence="6">The sequence shown here is derived from an EMBL/GenBank/DDBJ whole genome shotgun (WGS) entry which is preliminary data.</text>
</comment>
<dbReference type="PANTHER" id="PTHR18896">
    <property type="entry name" value="PHOSPHOLIPASE D"/>
    <property type="match status" value="1"/>
</dbReference>
<dbReference type="InterPro" id="IPR001736">
    <property type="entry name" value="PLipase_D/transphosphatidylase"/>
</dbReference>
<sequence>MGAIGSAVDRLDAALGSGLEALVRRHHQRRLRGLGHPAVADLPDDAPGWAPGDTPPREGNHVDVLIDGRSALRAIDEAVRSARSHVHIAGWHLEPEFRLTRNPGEPAVADLLDDVARRGVDVRVLLWAGPPLPFFQPTRRSVQRIRRRLTAGGRVRCELDARERTLHCHHEKLVVVDDEVAFVGGIDLSRLAGDRWDHHDHPPRDTTGWHDVAARLRGPVVGDVAAHFRSRWQEVAGEPLPAPTTPPPAGRSTVQLVRTVPEKTYGFAPRGYFGNLAAYHAILTEARRLVYLENQFLWSIEIVDLLVDKLRRPPDPDFRVVVLLPARPSNGKDTTRGQLARLLDADADQGRLLATTVRAVDGDTEGSVYVHAKVGIVDDHWLTLGSTNLNEHSLYNDTEVNIVTDDRELARRTRLRLWSEHLQLDESEIDGDTTEVVDRYWKTIAAEQLRRADDGRPPTHRLVQLPAVSRRSERLEGPVRGLLVDG</sequence>
<dbReference type="GO" id="GO:0009395">
    <property type="term" value="P:phospholipid catabolic process"/>
    <property type="evidence" value="ECO:0007669"/>
    <property type="project" value="TreeGrafter"/>
</dbReference>
<comment type="catalytic activity">
    <reaction evidence="1">
        <text>a 1,2-diacyl-sn-glycero-3-phosphocholine + H2O = a 1,2-diacyl-sn-glycero-3-phosphate + choline + H(+)</text>
        <dbReference type="Rhea" id="RHEA:14445"/>
        <dbReference type="ChEBI" id="CHEBI:15354"/>
        <dbReference type="ChEBI" id="CHEBI:15377"/>
        <dbReference type="ChEBI" id="CHEBI:15378"/>
        <dbReference type="ChEBI" id="CHEBI:57643"/>
        <dbReference type="ChEBI" id="CHEBI:58608"/>
        <dbReference type="EC" id="3.1.4.4"/>
    </reaction>
</comment>
<dbReference type="Pfam" id="PF13091">
    <property type="entry name" value="PLDc_2"/>
    <property type="match status" value="2"/>
</dbReference>
<evidence type="ECO:0000256" key="3">
    <source>
        <dbReference type="ARBA" id="ARBA00022801"/>
    </source>
</evidence>
<dbReference type="Gene3D" id="3.30.870.10">
    <property type="entry name" value="Endonuclease Chain A"/>
    <property type="match status" value="2"/>
</dbReference>
<evidence type="ECO:0000313" key="7">
    <source>
        <dbReference type="Proteomes" id="UP000655208"/>
    </source>
</evidence>
<evidence type="ECO:0000256" key="2">
    <source>
        <dbReference type="ARBA" id="ARBA00022737"/>
    </source>
</evidence>
<evidence type="ECO:0000256" key="1">
    <source>
        <dbReference type="ARBA" id="ARBA00000798"/>
    </source>
</evidence>
<dbReference type="CDD" id="cd09104">
    <property type="entry name" value="PLDc_vPLD1_2_like_1"/>
    <property type="match status" value="1"/>
</dbReference>
<dbReference type="AlphaFoldDB" id="A0A917TDQ9"/>
<keyword evidence="7" id="KW-1185">Reference proteome</keyword>
<dbReference type="InterPro" id="IPR015679">
    <property type="entry name" value="PLipase_D_fam"/>
</dbReference>
<organism evidence="6 7">
    <name type="scientific">Nakamurella endophytica</name>
    <dbReference type="NCBI Taxonomy" id="1748367"/>
    <lineage>
        <taxon>Bacteria</taxon>
        <taxon>Bacillati</taxon>
        <taxon>Actinomycetota</taxon>
        <taxon>Actinomycetes</taxon>
        <taxon>Nakamurellales</taxon>
        <taxon>Nakamurellaceae</taxon>
        <taxon>Nakamurella</taxon>
    </lineage>
</organism>
<evidence type="ECO:0000256" key="4">
    <source>
        <dbReference type="ARBA" id="ARBA00023098"/>
    </source>
</evidence>
<keyword evidence="3" id="KW-0378">Hydrolase</keyword>
<evidence type="ECO:0000313" key="6">
    <source>
        <dbReference type="EMBL" id="GGM19156.1"/>
    </source>
</evidence>
<feature type="domain" description="PLD phosphodiesterase" evidence="5">
    <location>
        <begin position="366"/>
        <end position="393"/>
    </location>
</feature>
<dbReference type="RefSeq" id="WP_229674761.1">
    <property type="nucleotide sequence ID" value="NZ_BMNA01000023.1"/>
</dbReference>
<keyword evidence="2" id="KW-0677">Repeat</keyword>
<dbReference type="GO" id="GO:0004630">
    <property type="term" value="F:phospholipase D activity"/>
    <property type="evidence" value="ECO:0007669"/>
    <property type="project" value="UniProtKB-EC"/>
</dbReference>
<name>A0A917TDQ9_9ACTN</name>
<dbReference type="Proteomes" id="UP000655208">
    <property type="component" value="Unassembled WGS sequence"/>
</dbReference>
<dbReference type="SMART" id="SM00155">
    <property type="entry name" value="PLDc"/>
    <property type="match status" value="2"/>
</dbReference>
<proteinExistence type="predicted"/>
<dbReference type="PANTHER" id="PTHR18896:SF76">
    <property type="entry name" value="PHOSPHOLIPASE"/>
    <property type="match status" value="1"/>
</dbReference>
<dbReference type="PROSITE" id="PS50035">
    <property type="entry name" value="PLD"/>
    <property type="match status" value="2"/>
</dbReference>
<dbReference type="InterPro" id="IPR025202">
    <property type="entry name" value="PLD-like_dom"/>
</dbReference>
<dbReference type="EMBL" id="BMNA01000023">
    <property type="protein sequence ID" value="GGM19156.1"/>
    <property type="molecule type" value="Genomic_DNA"/>
</dbReference>
<reference evidence="6" key="1">
    <citation type="journal article" date="2014" name="Int. J. Syst. Evol. Microbiol.">
        <title>Complete genome sequence of Corynebacterium casei LMG S-19264T (=DSM 44701T), isolated from a smear-ripened cheese.</title>
        <authorList>
            <consortium name="US DOE Joint Genome Institute (JGI-PGF)"/>
            <person name="Walter F."/>
            <person name="Albersmeier A."/>
            <person name="Kalinowski J."/>
            <person name="Ruckert C."/>
        </authorList>
    </citation>
    <scope>NUCLEOTIDE SEQUENCE</scope>
    <source>
        <strain evidence="6">CGMCC 4.7308</strain>
    </source>
</reference>
<dbReference type="SUPFAM" id="SSF56024">
    <property type="entry name" value="Phospholipase D/nuclease"/>
    <property type="match status" value="2"/>
</dbReference>
<keyword evidence="4" id="KW-0443">Lipid metabolism</keyword>
<gene>
    <name evidence="6" type="ORF">GCM10011594_44000</name>
</gene>
<feature type="domain" description="PLD phosphodiesterase" evidence="5">
    <location>
        <begin position="165"/>
        <end position="192"/>
    </location>
</feature>